<protein>
    <submittedName>
        <fullName evidence="2">Uncharacterized protein</fullName>
    </submittedName>
</protein>
<evidence type="ECO:0000256" key="1">
    <source>
        <dbReference type="SAM" id="Phobius"/>
    </source>
</evidence>
<keyword evidence="3" id="KW-1185">Reference proteome</keyword>
<gene>
    <name evidence="2" type="ORF">HMPREF9465_01965</name>
</gene>
<dbReference type="EMBL" id="ADMG01000042">
    <property type="protein sequence ID" value="EKB30437.1"/>
    <property type="molecule type" value="Genomic_DNA"/>
</dbReference>
<dbReference type="AlphaFoldDB" id="K1JRW9"/>
<dbReference type="PATRIC" id="fig|742823.3.peg.1963"/>
<accession>K1JRW9</accession>
<organism evidence="2 3">
    <name type="scientific">Sutterella wadsworthensis 2_1_59BFAA</name>
    <dbReference type="NCBI Taxonomy" id="742823"/>
    <lineage>
        <taxon>Bacteria</taxon>
        <taxon>Pseudomonadati</taxon>
        <taxon>Pseudomonadota</taxon>
        <taxon>Betaproteobacteria</taxon>
        <taxon>Burkholderiales</taxon>
        <taxon>Sutterellaceae</taxon>
        <taxon>Sutterella</taxon>
    </lineage>
</organism>
<feature type="transmembrane region" description="Helical" evidence="1">
    <location>
        <begin position="76"/>
        <end position="96"/>
    </location>
</feature>
<proteinExistence type="predicted"/>
<name>K1JRW9_9BURK</name>
<keyword evidence="1" id="KW-0472">Membrane</keyword>
<feature type="transmembrane region" description="Helical" evidence="1">
    <location>
        <begin position="133"/>
        <end position="152"/>
    </location>
</feature>
<keyword evidence="1" id="KW-0812">Transmembrane</keyword>
<reference evidence="2 3" key="1">
    <citation type="submission" date="2012-05" db="EMBL/GenBank/DDBJ databases">
        <title>The Genome Sequence of Sutterella wadsworthensis 2_1_59BFAA.</title>
        <authorList>
            <consortium name="The Broad Institute Genome Sequencing Platform"/>
            <person name="Earl A."/>
            <person name="Ward D."/>
            <person name="Feldgarden M."/>
            <person name="Gevers D."/>
            <person name="Daigneault M."/>
            <person name="Strauss J."/>
            <person name="Allen-Vercoe E."/>
            <person name="Walker B."/>
            <person name="Young S.K."/>
            <person name="Zeng Q."/>
            <person name="Gargeya S."/>
            <person name="Fitzgerald M."/>
            <person name="Haas B."/>
            <person name="Abouelleil A."/>
            <person name="Alvarado L."/>
            <person name="Arachchi H.M."/>
            <person name="Berlin A.M."/>
            <person name="Chapman S.B."/>
            <person name="Goldberg J."/>
            <person name="Griggs A."/>
            <person name="Gujja S."/>
            <person name="Hansen M."/>
            <person name="Howarth C."/>
            <person name="Imamovic A."/>
            <person name="Larimer J."/>
            <person name="McCowen C."/>
            <person name="Montmayeur A."/>
            <person name="Murphy C."/>
            <person name="Neiman D."/>
            <person name="Pearson M."/>
            <person name="Priest M."/>
            <person name="Roberts A."/>
            <person name="Saif S."/>
            <person name="Shea T."/>
            <person name="Sisk P."/>
            <person name="Sykes S."/>
            <person name="Wortman J."/>
            <person name="Nusbaum C."/>
            <person name="Birren B."/>
        </authorList>
    </citation>
    <scope>NUCLEOTIDE SEQUENCE [LARGE SCALE GENOMIC DNA]</scope>
    <source>
        <strain evidence="2 3">2_1_59BFAA</strain>
    </source>
</reference>
<comment type="caution">
    <text evidence="2">The sequence shown here is derived from an EMBL/GenBank/DDBJ whole genome shotgun (WGS) entry which is preliminary data.</text>
</comment>
<feature type="transmembrane region" description="Helical" evidence="1">
    <location>
        <begin position="44"/>
        <end position="69"/>
    </location>
</feature>
<dbReference type="STRING" id="742823.HMPREF9465_01965"/>
<dbReference type="RefSeq" id="WP_005436608.1">
    <property type="nucleotide sequence ID" value="NZ_JH815519.1"/>
</dbReference>
<dbReference type="HOGENOM" id="CLU_1642869_0_0_4"/>
<sequence length="161" mass="17098">MKPVIGSLMLLLVFLMVIHSFWKWSRQFPPAHEREPSGVEGGLIVLVGLMAAAVLFNATGFGLMVSAVMGAVPEGFWIRTGLPGILSFAGLVWAMLRLLSGRTPSVRLEASLGCLASGPVAEAWMLQAGTGDVSRLAVSVVLTAGAVLYLYLSPRSKHTYG</sequence>
<dbReference type="Proteomes" id="UP000005835">
    <property type="component" value="Unassembled WGS sequence"/>
</dbReference>
<evidence type="ECO:0000313" key="2">
    <source>
        <dbReference type="EMBL" id="EKB30437.1"/>
    </source>
</evidence>
<evidence type="ECO:0000313" key="3">
    <source>
        <dbReference type="Proteomes" id="UP000005835"/>
    </source>
</evidence>
<keyword evidence="1" id="KW-1133">Transmembrane helix</keyword>